<keyword evidence="1" id="KW-0472">Membrane</keyword>
<evidence type="ECO:0000313" key="3">
    <source>
        <dbReference type="Proteomes" id="UP001324287"/>
    </source>
</evidence>
<dbReference type="RefSeq" id="WP_324276190.1">
    <property type="nucleotide sequence ID" value="NZ_CP141261.1"/>
</dbReference>
<feature type="transmembrane region" description="Helical" evidence="1">
    <location>
        <begin position="61"/>
        <end position="83"/>
    </location>
</feature>
<keyword evidence="1" id="KW-0812">Transmembrane</keyword>
<protein>
    <recommendedName>
        <fullName evidence="4">ABC transporter permease</fullName>
    </recommendedName>
</protein>
<feature type="transmembrane region" description="Helical" evidence="1">
    <location>
        <begin position="139"/>
        <end position="163"/>
    </location>
</feature>
<accession>A0ABZ1B248</accession>
<feature type="transmembrane region" description="Helical" evidence="1">
    <location>
        <begin position="271"/>
        <end position="291"/>
    </location>
</feature>
<sequence length="301" mass="31326">MSVEGAAGGRPEHGVIHDIGYRHYDGPRLGRSYVQRSLFAESLKGSYGLGRAARTKVMPMLLLAAMCVPTLIIVVVASVTGGAELPVGYTAYLTQLQVVIAVYVAAQAPASVSRDLRFGIVPLYFSRPMRRVDYVRAKYAASATAVFVLLAAPLTILFAGALLAEMPLGEHLPDYLRSLVGAALLAVVLAGIGLVIAAFTPRRGLGIAAIVSVLLVLAGVQTAAQAIAVEEGAGTVAGYLGLLSPFSLVDGVSTELFGTDTVLWAGPPGTVGTAVFVAVTVLLVAACYGLLLRRYRRVTGS</sequence>
<dbReference type="Proteomes" id="UP001324287">
    <property type="component" value="Chromosome"/>
</dbReference>
<evidence type="ECO:0000256" key="1">
    <source>
        <dbReference type="SAM" id="Phobius"/>
    </source>
</evidence>
<evidence type="ECO:0000313" key="2">
    <source>
        <dbReference type="EMBL" id="WRL64865.1"/>
    </source>
</evidence>
<gene>
    <name evidence="2" type="ORF">U6N30_03735</name>
</gene>
<dbReference type="EMBL" id="CP141261">
    <property type="protein sequence ID" value="WRL64865.1"/>
    <property type="molecule type" value="Genomic_DNA"/>
</dbReference>
<feature type="transmembrane region" description="Helical" evidence="1">
    <location>
        <begin position="175"/>
        <end position="199"/>
    </location>
</feature>
<proteinExistence type="predicted"/>
<feature type="transmembrane region" description="Helical" evidence="1">
    <location>
        <begin position="89"/>
        <end position="106"/>
    </location>
</feature>
<name>A0ABZ1B248_9ACTN</name>
<organism evidence="2 3">
    <name type="scientific">Blastococcus brunescens</name>
    <dbReference type="NCBI Taxonomy" id="1564165"/>
    <lineage>
        <taxon>Bacteria</taxon>
        <taxon>Bacillati</taxon>
        <taxon>Actinomycetota</taxon>
        <taxon>Actinomycetes</taxon>
        <taxon>Geodermatophilales</taxon>
        <taxon>Geodermatophilaceae</taxon>
        <taxon>Blastococcus</taxon>
    </lineage>
</organism>
<keyword evidence="3" id="KW-1185">Reference proteome</keyword>
<feature type="transmembrane region" description="Helical" evidence="1">
    <location>
        <begin position="206"/>
        <end position="228"/>
    </location>
</feature>
<keyword evidence="1" id="KW-1133">Transmembrane helix</keyword>
<evidence type="ECO:0008006" key="4">
    <source>
        <dbReference type="Google" id="ProtNLM"/>
    </source>
</evidence>
<reference evidence="2 3" key="1">
    <citation type="submission" date="2023-12" db="EMBL/GenBank/DDBJ databases">
        <title>Blastococcus brunescens sp. nov., an actonobacterium isolated from sandstone collected in sahara desert.</title>
        <authorList>
            <person name="Gtari M."/>
            <person name="Ghodhbane F."/>
        </authorList>
    </citation>
    <scope>NUCLEOTIDE SEQUENCE [LARGE SCALE GENOMIC DNA]</scope>
    <source>
        <strain evidence="2 3">BMG 8361</strain>
    </source>
</reference>